<sequence>MKRRLFLFTLGFAASLSIGAIAGCTNQTATTEDGKPILVMATSADYPPYEFYETGRGLGEPVGFDIDIARYITDKLGYGLQINDMDFNGIIPALQSNRADFAMAGMTPTEERKQSVAFSDIYYEAKNTIVARAGSGFKTFEDLAEKRVGVQLGSTQEQTTKEQAKEFPAMTIESRNRVSELVQEIKAGRIDAAIVEDTVAKGYIQNNPDLEFTTIENQEAAGSAIAFPQGSELVEKFNEVLAEMRESGELDRLVQKWFEDYYAAQEAGENQ</sequence>
<dbReference type="PANTHER" id="PTHR35936:SF17">
    <property type="entry name" value="ARGININE-BINDING EXTRACELLULAR PROTEIN ARTP"/>
    <property type="match status" value="1"/>
</dbReference>
<dbReference type="SMART" id="SM00062">
    <property type="entry name" value="PBPb"/>
    <property type="match status" value="1"/>
</dbReference>
<gene>
    <name evidence="5" type="ORF">K4A83_19320</name>
</gene>
<feature type="domain" description="Solute-binding protein family 3/N-terminal" evidence="3">
    <location>
        <begin position="37"/>
        <end position="260"/>
    </location>
</feature>
<evidence type="ECO:0000259" key="4">
    <source>
        <dbReference type="SMART" id="SM00079"/>
    </source>
</evidence>
<feature type="signal peptide" evidence="2">
    <location>
        <begin position="1"/>
        <end position="22"/>
    </location>
</feature>
<keyword evidence="6" id="KW-1185">Reference proteome</keyword>
<reference evidence="5 6" key="1">
    <citation type="submission" date="2021-08" db="EMBL/GenBank/DDBJ databases">
        <title>Draft genome sequence of Spirulina subsalsa with high tolerance to salinity and hype-accumulation of phycocyanin.</title>
        <authorList>
            <person name="Pei H."/>
            <person name="Jiang L."/>
        </authorList>
    </citation>
    <scope>NUCLEOTIDE SEQUENCE [LARGE SCALE GENOMIC DNA]</scope>
    <source>
        <strain evidence="5 6">FACHB-351</strain>
    </source>
</reference>
<evidence type="ECO:0000313" key="6">
    <source>
        <dbReference type="Proteomes" id="UP001526426"/>
    </source>
</evidence>
<dbReference type="SUPFAM" id="SSF53850">
    <property type="entry name" value="Periplasmic binding protein-like II"/>
    <property type="match status" value="1"/>
</dbReference>
<proteinExistence type="predicted"/>
<dbReference type="Pfam" id="PF00497">
    <property type="entry name" value="SBP_bac_3"/>
    <property type="match status" value="1"/>
</dbReference>
<dbReference type="InterPro" id="IPR001638">
    <property type="entry name" value="Solute-binding_3/MltF_N"/>
</dbReference>
<evidence type="ECO:0000256" key="1">
    <source>
        <dbReference type="ARBA" id="ARBA00022729"/>
    </source>
</evidence>
<dbReference type="PROSITE" id="PS51257">
    <property type="entry name" value="PROKAR_LIPOPROTEIN"/>
    <property type="match status" value="1"/>
</dbReference>
<feature type="domain" description="Ionotropic glutamate receptor C-terminal" evidence="4">
    <location>
        <begin position="37"/>
        <end position="260"/>
    </location>
</feature>
<protein>
    <submittedName>
        <fullName evidence="5">Transporter substrate-binding domain-containing protein</fullName>
    </submittedName>
</protein>
<dbReference type="RefSeq" id="WP_265266314.1">
    <property type="nucleotide sequence ID" value="NZ_JAIHOM010000133.1"/>
</dbReference>
<dbReference type="PANTHER" id="PTHR35936">
    <property type="entry name" value="MEMBRANE-BOUND LYTIC MUREIN TRANSGLYCOSYLASE F"/>
    <property type="match status" value="1"/>
</dbReference>
<accession>A0ABT3LA72</accession>
<dbReference type="SMART" id="SM00079">
    <property type="entry name" value="PBPe"/>
    <property type="match status" value="1"/>
</dbReference>
<organism evidence="5 6">
    <name type="scientific">Spirulina subsalsa FACHB-351</name>
    <dbReference type="NCBI Taxonomy" id="234711"/>
    <lineage>
        <taxon>Bacteria</taxon>
        <taxon>Bacillati</taxon>
        <taxon>Cyanobacteriota</taxon>
        <taxon>Cyanophyceae</taxon>
        <taxon>Spirulinales</taxon>
        <taxon>Spirulinaceae</taxon>
        <taxon>Spirulina</taxon>
    </lineage>
</organism>
<evidence type="ECO:0000259" key="3">
    <source>
        <dbReference type="SMART" id="SM00062"/>
    </source>
</evidence>
<feature type="chain" id="PRO_5045996540" evidence="2">
    <location>
        <begin position="23"/>
        <end position="271"/>
    </location>
</feature>
<dbReference type="Proteomes" id="UP001526426">
    <property type="component" value="Unassembled WGS sequence"/>
</dbReference>
<dbReference type="InterPro" id="IPR001320">
    <property type="entry name" value="Iontro_rcpt_C"/>
</dbReference>
<keyword evidence="1 2" id="KW-0732">Signal</keyword>
<evidence type="ECO:0000256" key="2">
    <source>
        <dbReference type="SAM" id="SignalP"/>
    </source>
</evidence>
<evidence type="ECO:0000313" key="5">
    <source>
        <dbReference type="EMBL" id="MCW6038407.1"/>
    </source>
</evidence>
<name>A0ABT3LA72_9CYAN</name>
<dbReference type="EMBL" id="JAIHOM010000133">
    <property type="protein sequence ID" value="MCW6038407.1"/>
    <property type="molecule type" value="Genomic_DNA"/>
</dbReference>
<dbReference type="Gene3D" id="3.40.190.10">
    <property type="entry name" value="Periplasmic binding protein-like II"/>
    <property type="match status" value="2"/>
</dbReference>
<comment type="caution">
    <text evidence="5">The sequence shown here is derived from an EMBL/GenBank/DDBJ whole genome shotgun (WGS) entry which is preliminary data.</text>
</comment>